<feature type="chain" id="PRO_5004508088" evidence="1">
    <location>
        <begin position="28"/>
        <end position="688"/>
    </location>
</feature>
<dbReference type="InterPro" id="IPR008928">
    <property type="entry name" value="6-hairpin_glycosidase_sf"/>
</dbReference>
<dbReference type="KEGG" id="glz:GLAREA_02655"/>
<proteinExistence type="predicted"/>
<protein>
    <submittedName>
        <fullName evidence="4">Six-hairpin glycosidase</fullName>
    </submittedName>
</protein>
<evidence type="ECO:0000313" key="5">
    <source>
        <dbReference type="Proteomes" id="UP000016922"/>
    </source>
</evidence>
<dbReference type="GeneID" id="19461711"/>
<dbReference type="Proteomes" id="UP000016922">
    <property type="component" value="Unassembled WGS sequence"/>
</dbReference>
<reference evidence="4 5" key="1">
    <citation type="journal article" date="2013" name="BMC Genomics">
        <title>Genomics-driven discovery of the pneumocandin biosynthetic gene cluster in the fungus Glarea lozoyensis.</title>
        <authorList>
            <person name="Chen L."/>
            <person name="Yue Q."/>
            <person name="Zhang X."/>
            <person name="Xiang M."/>
            <person name="Wang C."/>
            <person name="Li S."/>
            <person name="Che Y."/>
            <person name="Ortiz-Lopez F.J."/>
            <person name="Bills G.F."/>
            <person name="Liu X."/>
            <person name="An Z."/>
        </authorList>
    </citation>
    <scope>NUCLEOTIDE SEQUENCE [LARGE SCALE GENOMIC DNA]</scope>
    <source>
        <strain evidence="5">ATCC 20868 / MF5171</strain>
    </source>
</reference>
<dbReference type="Gene3D" id="2.60.120.260">
    <property type="entry name" value="Galactose-binding domain-like"/>
    <property type="match status" value="1"/>
</dbReference>
<dbReference type="EMBL" id="KE145370">
    <property type="protein sequence ID" value="EPE26741.1"/>
    <property type="molecule type" value="Genomic_DNA"/>
</dbReference>
<dbReference type="Pfam" id="PF17390">
    <property type="entry name" value="Bac_rhamnosid_C"/>
    <property type="match status" value="1"/>
</dbReference>
<dbReference type="OrthoDB" id="10036721at2759"/>
<dbReference type="HOGENOM" id="CLU_007933_3_0_1"/>
<dbReference type="eggNOG" id="ENOG502QWE4">
    <property type="taxonomic scope" value="Eukaryota"/>
</dbReference>
<feature type="signal peptide" evidence="1">
    <location>
        <begin position="1"/>
        <end position="27"/>
    </location>
</feature>
<dbReference type="InterPro" id="IPR012341">
    <property type="entry name" value="6hp_glycosidase-like_sf"/>
</dbReference>
<dbReference type="AlphaFoldDB" id="S3D3W2"/>
<dbReference type="RefSeq" id="XP_008085931.1">
    <property type="nucleotide sequence ID" value="XM_008087740.1"/>
</dbReference>
<dbReference type="PANTHER" id="PTHR34987:SF5">
    <property type="entry name" value="ALPHA-RHAMNOSIDASE"/>
    <property type="match status" value="1"/>
</dbReference>
<accession>S3D3W2</accession>
<dbReference type="Gene3D" id="2.60.420.10">
    <property type="entry name" value="Maltose phosphorylase, domain 3"/>
    <property type="match status" value="1"/>
</dbReference>
<dbReference type="PANTHER" id="PTHR34987">
    <property type="entry name" value="C, PUTATIVE (AFU_ORTHOLOGUE AFUA_3G02880)-RELATED"/>
    <property type="match status" value="1"/>
</dbReference>
<dbReference type="SUPFAM" id="SSF48208">
    <property type="entry name" value="Six-hairpin glycosidases"/>
    <property type="match status" value="1"/>
</dbReference>
<keyword evidence="4" id="KW-0378">Hydrolase</keyword>
<keyword evidence="4" id="KW-0326">Glycosidase</keyword>
<dbReference type="InterPro" id="IPR035396">
    <property type="entry name" value="Bac_rhamnosid6H"/>
</dbReference>
<evidence type="ECO:0000259" key="3">
    <source>
        <dbReference type="Pfam" id="PF17390"/>
    </source>
</evidence>
<evidence type="ECO:0000313" key="4">
    <source>
        <dbReference type="EMBL" id="EPE26741.1"/>
    </source>
</evidence>
<dbReference type="Pfam" id="PF17389">
    <property type="entry name" value="Bac_rhamnosid6H"/>
    <property type="match status" value="1"/>
</dbReference>
<evidence type="ECO:0000256" key="1">
    <source>
        <dbReference type="SAM" id="SignalP"/>
    </source>
</evidence>
<dbReference type="GO" id="GO:0005975">
    <property type="term" value="P:carbohydrate metabolic process"/>
    <property type="evidence" value="ECO:0007669"/>
    <property type="project" value="InterPro"/>
</dbReference>
<keyword evidence="1" id="KW-0732">Signal</keyword>
<dbReference type="InterPro" id="IPR035398">
    <property type="entry name" value="Bac_rhamnosid_C"/>
</dbReference>
<dbReference type="Gene3D" id="1.50.10.10">
    <property type="match status" value="1"/>
</dbReference>
<name>S3D3W2_GLAL2</name>
<organism evidence="4 5">
    <name type="scientific">Glarea lozoyensis (strain ATCC 20868 / MF5171)</name>
    <dbReference type="NCBI Taxonomy" id="1116229"/>
    <lineage>
        <taxon>Eukaryota</taxon>
        <taxon>Fungi</taxon>
        <taxon>Dikarya</taxon>
        <taxon>Ascomycota</taxon>
        <taxon>Pezizomycotina</taxon>
        <taxon>Leotiomycetes</taxon>
        <taxon>Helotiales</taxon>
        <taxon>Helotiaceae</taxon>
        <taxon>Glarea</taxon>
    </lineage>
</organism>
<dbReference type="OMA" id="IMYNTQN"/>
<evidence type="ECO:0000259" key="2">
    <source>
        <dbReference type="Pfam" id="PF17389"/>
    </source>
</evidence>
<gene>
    <name evidence="4" type="ORF">GLAREA_02655</name>
</gene>
<sequence length="688" mass="75096">MFVAGILVGVAILLSQTSLYHSSFVAASDCWEGTACTGPTVAAFQDSKWEKYNYSPTNRTVFPKKVLSADKAPIADYPLNITFTGNNQVLIFDFGQLTGGTVQLNYTAKEVGEIGLAFSESLNWVGENSDFSNGSGGDDGAILFHVAPTAETLGFYQMPVDKIRGGFRYLTLFTKNSGSTQVVNVTEIKVVVGFAPSWPNLRAYQGYFYSNDDKLNKIWYAGAYTLQTNSVPPKTGRAFPILGGGWENNQSLDLGLNQPTIYVDGSKRDRTVWSGDLTVAIPSILISTGDFAGVKSTLLVLYKGQRADGCLPFAGPAINNYDSDTYHMSTLIGTHDYFIHTNERDFLDSIWERYVHAMDYITKKIDGSGALHVTGIEDWGRNGQGGHNTEAQMLLYRTLRTASAMARWKDETARSSTWWAQADALQVIINTQYWDDSAGAFKESDVDASIHPQDGNSLALSYSVADASKMSKISSSLTKNWIEIGAVSPELPHNIVTFIESIEVKGHFAARQPTRALDLIRRSWGWYLDNPLGTGSTTIEGYRDDGTFGYRSEKGYPSFSYTSHAHGWGSGPTDALTTYLVGLRVTEPGGSSWNLSPQFGDLKHAEAGFTTPRGKFLAAWDVKDDGYAIGWAVPEDTDGTLILPARGGAVFNQTNGPGIMDMMGLKIDAEMNLVTLKVKGSGDISVKY</sequence>
<feature type="domain" description="Alpha-L-rhamnosidase C-terminal" evidence="3">
    <location>
        <begin position="582"/>
        <end position="652"/>
    </location>
</feature>
<keyword evidence="5" id="KW-1185">Reference proteome</keyword>
<feature type="domain" description="Alpha-L-rhamnosidase six-hairpin glycosidase" evidence="2">
    <location>
        <begin position="259"/>
        <end position="480"/>
    </location>
</feature>
<dbReference type="GO" id="GO:0016798">
    <property type="term" value="F:hydrolase activity, acting on glycosyl bonds"/>
    <property type="evidence" value="ECO:0007669"/>
    <property type="project" value="UniProtKB-KW"/>
</dbReference>